<feature type="transmembrane region" description="Helical" evidence="5">
    <location>
        <begin position="102"/>
        <end position="120"/>
    </location>
</feature>
<keyword evidence="4 5" id="KW-0472">Membrane</keyword>
<name>A0ABR7LBK7_9PSEU</name>
<evidence type="ECO:0000256" key="2">
    <source>
        <dbReference type="ARBA" id="ARBA00022692"/>
    </source>
</evidence>
<feature type="transmembrane region" description="Helical" evidence="5">
    <location>
        <begin position="46"/>
        <end position="67"/>
    </location>
</feature>
<reference evidence="6 7" key="1">
    <citation type="submission" date="2020-06" db="EMBL/GenBank/DDBJ databases">
        <title>Actinokineospora xiongansis sp. nov., isolated from soil of Baiyangdian.</title>
        <authorList>
            <person name="Zhang X."/>
        </authorList>
    </citation>
    <scope>NUCLEOTIDE SEQUENCE [LARGE SCALE GENOMIC DNA]</scope>
    <source>
        <strain evidence="6 7">HBU206404</strain>
    </source>
</reference>
<feature type="transmembrane region" description="Helical" evidence="5">
    <location>
        <begin position="6"/>
        <end position="25"/>
    </location>
</feature>
<comment type="caution">
    <text evidence="6">The sequence shown here is derived from an EMBL/GenBank/DDBJ whole genome shotgun (WGS) entry which is preliminary data.</text>
</comment>
<evidence type="ECO:0000256" key="3">
    <source>
        <dbReference type="ARBA" id="ARBA00022989"/>
    </source>
</evidence>
<evidence type="ECO:0000256" key="4">
    <source>
        <dbReference type="ARBA" id="ARBA00023136"/>
    </source>
</evidence>
<evidence type="ECO:0000313" key="6">
    <source>
        <dbReference type="EMBL" id="MBC6450039.1"/>
    </source>
</evidence>
<evidence type="ECO:0000256" key="5">
    <source>
        <dbReference type="SAM" id="Phobius"/>
    </source>
</evidence>
<gene>
    <name evidence="6" type="ORF">GPZ80_23030</name>
</gene>
<dbReference type="Pfam" id="PF13564">
    <property type="entry name" value="DoxX_2"/>
    <property type="match status" value="1"/>
</dbReference>
<dbReference type="EMBL" id="JABVED010000014">
    <property type="protein sequence ID" value="MBC6450039.1"/>
    <property type="molecule type" value="Genomic_DNA"/>
</dbReference>
<keyword evidence="3 5" id="KW-1133">Transmembrane helix</keyword>
<feature type="transmembrane region" description="Helical" evidence="5">
    <location>
        <begin position="73"/>
        <end position="90"/>
    </location>
</feature>
<proteinExistence type="predicted"/>
<dbReference type="InterPro" id="IPR032808">
    <property type="entry name" value="DoxX"/>
</dbReference>
<comment type="subcellular location">
    <subcellularLocation>
        <location evidence="1">Membrane</location>
        <topology evidence="1">Multi-pass membrane protein</topology>
    </subcellularLocation>
</comment>
<sequence>MNVFLWIVQGVLAAVFLAAGSMKLAKSHEALKADPNMAWTQDFSGGVVKAIGALEILAAVGLILPWLTGIAPVLTPLAALGLVVLQLGAFATHLRRGEMKMLPVNAVLFVMAALVAWQRYRDL</sequence>
<evidence type="ECO:0000256" key="1">
    <source>
        <dbReference type="ARBA" id="ARBA00004141"/>
    </source>
</evidence>
<protein>
    <submittedName>
        <fullName evidence="6">DoxX family protein</fullName>
    </submittedName>
</protein>
<dbReference type="RefSeq" id="WP_187223154.1">
    <property type="nucleotide sequence ID" value="NZ_JABVED010000014.1"/>
</dbReference>
<evidence type="ECO:0000313" key="7">
    <source>
        <dbReference type="Proteomes" id="UP000734823"/>
    </source>
</evidence>
<keyword evidence="7" id="KW-1185">Reference proteome</keyword>
<keyword evidence="2 5" id="KW-0812">Transmembrane</keyword>
<dbReference type="Proteomes" id="UP000734823">
    <property type="component" value="Unassembled WGS sequence"/>
</dbReference>
<accession>A0ABR7LBK7</accession>
<organism evidence="6 7">
    <name type="scientific">Actinokineospora xionganensis</name>
    <dbReference type="NCBI Taxonomy" id="2684470"/>
    <lineage>
        <taxon>Bacteria</taxon>
        <taxon>Bacillati</taxon>
        <taxon>Actinomycetota</taxon>
        <taxon>Actinomycetes</taxon>
        <taxon>Pseudonocardiales</taxon>
        <taxon>Pseudonocardiaceae</taxon>
        <taxon>Actinokineospora</taxon>
    </lineage>
</organism>